<dbReference type="SUPFAM" id="SSF48452">
    <property type="entry name" value="TPR-like"/>
    <property type="match status" value="1"/>
</dbReference>
<protein>
    <recommendedName>
        <fullName evidence="2">CHAT domain-containing protein</fullName>
    </recommendedName>
</protein>
<name>A0A8J3E2H9_9PROT</name>
<evidence type="ECO:0000313" key="4">
    <source>
        <dbReference type="Proteomes" id="UP000646365"/>
    </source>
</evidence>
<evidence type="ECO:0000313" key="3">
    <source>
        <dbReference type="EMBL" id="GGF11093.1"/>
    </source>
</evidence>
<feature type="region of interest" description="Disordered" evidence="1">
    <location>
        <begin position="1030"/>
        <end position="1058"/>
    </location>
</feature>
<dbReference type="Gene3D" id="1.25.40.10">
    <property type="entry name" value="Tetratricopeptide repeat domain"/>
    <property type="match status" value="2"/>
</dbReference>
<dbReference type="InterPro" id="IPR024983">
    <property type="entry name" value="CHAT_dom"/>
</dbReference>
<dbReference type="Pfam" id="PF12770">
    <property type="entry name" value="CHAT"/>
    <property type="match status" value="1"/>
</dbReference>
<sequence length="1058" mass="111567">MSAARILASVVRGATLPMGLLSLGLLLAACDRLPPDAVASATSGSLKVTAKPVGKNTVGEACSYQPGNQSELAGAAAAYEVRCGTWVQPSGHLFQLGGAGGDPAALAAAGPWRTYLDQQLDCQAPQSARILDGIQAQVMRCTRHNGGWPHVAIAASIDGALYAMDGVPSAEPALEATVAAVTGRRVPDQGGAQSSREGLAALLGGQAFGSGDLDRYYGLMRLATEQNAVDNFVGAEDALRDALAVQQRVLGPDNPGLGVTQINLALQLSNQNRFDEADGWFAQAARLNARAPNALFQARYDFYRGLHLLNQSKAEEAQVSLARAEQGFGAYVPAGLKDAAIRGSSAQPSLANLGDSLLIDPDTQLAISGLAAVWRTQALADYQQNRPELAVEQAQRSRKLAELGGNSQPGFVPRTLLVEGLGQSEAGRADDSTDTLRESAQLFSKALPNERPTAIAYFLTGRTLARAGDQPGALRNFREGARIVRQRHLGVPEPLVAPYLDTLYETAKSDPANASALDAEMFEAAQMTQSSLTAQYIAKAAARLAAGDQKVSGALRQLQQIDLELKQLFADRDAVAQQKGGDADAEANLKKADAAIADALKRRADAESTAQAAAPAYGQLLQTGTGIKTVQELLRPKEALIAFFSGTEHSYGFVVQRDNVGAFEVPLTRRRTLELVTALRTSAQLDLSGPDVKIPPYDLAGANTLYADLLKPAEPMLKDIRNLVIAPSVPLLSLPFEMLVTAPGVTVTDGDYGKVPFLVRRFEVSYVPAVQTFVDLRRIKSGSHADRPFLGFGDFRPATHDQLAASFPPDRCKTDLEGVSSLGPLPGTRDEILSVGGLLGARPDEMVLGADFTKEKFLGYDLRHYRVLHLATHALLPSELHCRTEPSILMSDPPSAPDASPAFLGVDEVLKLQLDADLVVLSACNTAGPSGSGAGESLSGLARAFFFAGTRGLLVTHWSVEDNSAKLIVTHTMASFAGGRRAGTSGALRAAKLEMLDGDNGRYGKLFTHPFAWAPFVLIGDGARGDIDAPPAPTGLISTGPISTGPIAQADGTPAALP</sequence>
<gene>
    <name evidence="3" type="ORF">GCM10011611_15920</name>
</gene>
<accession>A0A8J3E2H9</accession>
<keyword evidence="4" id="KW-1185">Reference proteome</keyword>
<dbReference type="PROSITE" id="PS51257">
    <property type="entry name" value="PROKAR_LIPOPROTEIN"/>
    <property type="match status" value="1"/>
</dbReference>
<reference evidence="3" key="1">
    <citation type="journal article" date="2014" name="Int. J. Syst. Evol. Microbiol.">
        <title>Complete genome sequence of Corynebacterium casei LMG S-19264T (=DSM 44701T), isolated from a smear-ripened cheese.</title>
        <authorList>
            <consortium name="US DOE Joint Genome Institute (JGI-PGF)"/>
            <person name="Walter F."/>
            <person name="Albersmeier A."/>
            <person name="Kalinowski J."/>
            <person name="Ruckert C."/>
        </authorList>
    </citation>
    <scope>NUCLEOTIDE SEQUENCE</scope>
    <source>
        <strain evidence="3">CGMCC 1.15725</strain>
    </source>
</reference>
<evidence type="ECO:0000259" key="2">
    <source>
        <dbReference type="Pfam" id="PF12770"/>
    </source>
</evidence>
<proteinExistence type="predicted"/>
<dbReference type="Proteomes" id="UP000646365">
    <property type="component" value="Unassembled WGS sequence"/>
</dbReference>
<comment type="caution">
    <text evidence="3">The sequence shown here is derived from an EMBL/GenBank/DDBJ whole genome shotgun (WGS) entry which is preliminary data.</text>
</comment>
<reference evidence="3" key="2">
    <citation type="submission" date="2020-09" db="EMBL/GenBank/DDBJ databases">
        <authorList>
            <person name="Sun Q."/>
            <person name="Zhou Y."/>
        </authorList>
    </citation>
    <scope>NUCLEOTIDE SEQUENCE</scope>
    <source>
        <strain evidence="3">CGMCC 1.15725</strain>
    </source>
</reference>
<feature type="domain" description="CHAT" evidence="2">
    <location>
        <begin position="702"/>
        <end position="1021"/>
    </location>
</feature>
<dbReference type="EMBL" id="BMJQ01000003">
    <property type="protein sequence ID" value="GGF11093.1"/>
    <property type="molecule type" value="Genomic_DNA"/>
</dbReference>
<dbReference type="AlphaFoldDB" id="A0A8J3E2H9"/>
<evidence type="ECO:0000256" key="1">
    <source>
        <dbReference type="SAM" id="MobiDB-lite"/>
    </source>
</evidence>
<dbReference type="Pfam" id="PF13374">
    <property type="entry name" value="TPR_10"/>
    <property type="match status" value="1"/>
</dbReference>
<organism evidence="3 4">
    <name type="scientific">Aliidongia dinghuensis</name>
    <dbReference type="NCBI Taxonomy" id="1867774"/>
    <lineage>
        <taxon>Bacteria</taxon>
        <taxon>Pseudomonadati</taxon>
        <taxon>Pseudomonadota</taxon>
        <taxon>Alphaproteobacteria</taxon>
        <taxon>Rhodospirillales</taxon>
        <taxon>Dongiaceae</taxon>
        <taxon>Aliidongia</taxon>
    </lineage>
</organism>
<dbReference type="InterPro" id="IPR011990">
    <property type="entry name" value="TPR-like_helical_dom_sf"/>
</dbReference>
<dbReference type="RefSeq" id="WP_189044327.1">
    <property type="nucleotide sequence ID" value="NZ_BMJQ01000003.1"/>
</dbReference>